<name>A0A927MSU6_9ACTN</name>
<evidence type="ECO:0000256" key="3">
    <source>
        <dbReference type="SAM" id="SignalP"/>
    </source>
</evidence>
<sequence length="305" mass="32784">MRVRRGFAVVLALPLVLTGCSSTGAVSDHTEATSGNSCSEPVRFGVEPYEATAQLLPAYDPLTKEFGSQVGCEVKLNIPTSYNAEIEAMRNDELEIGQFGPLGYILANKVADAEAVATFADADGKPSTYTASIVTPSTSNIKKLKDCRDQSFAYADPASTSGHLFPAYALKKAGIDPDKGVKGRYAGSHTASYEALRAGQVACGELNSEQIEAAKQAGQWKASAFRTLWQSEPIPVDPIAIRGDLPEKTKQKYVKTLLDLDLSKLPEKERSVLPSDHIVAQKDSAYDGIRDLVKTLNLDLTKING</sequence>
<dbReference type="PANTHER" id="PTHR35841:SF1">
    <property type="entry name" value="PHOSPHONATES-BINDING PERIPLASMIC PROTEIN"/>
    <property type="match status" value="1"/>
</dbReference>
<proteinExistence type="inferred from homology"/>
<dbReference type="PROSITE" id="PS51257">
    <property type="entry name" value="PROKAR_LIPOPROTEIN"/>
    <property type="match status" value="1"/>
</dbReference>
<evidence type="ECO:0000313" key="4">
    <source>
        <dbReference type="EMBL" id="MBE1604213.1"/>
    </source>
</evidence>
<organism evidence="4 5">
    <name type="scientific">Actinopolymorpha pittospori</name>
    <dbReference type="NCBI Taxonomy" id="648752"/>
    <lineage>
        <taxon>Bacteria</taxon>
        <taxon>Bacillati</taxon>
        <taxon>Actinomycetota</taxon>
        <taxon>Actinomycetes</taxon>
        <taxon>Propionibacteriales</taxon>
        <taxon>Actinopolymorphaceae</taxon>
        <taxon>Actinopolymorpha</taxon>
    </lineage>
</organism>
<dbReference type="InterPro" id="IPR005770">
    <property type="entry name" value="PhnD"/>
</dbReference>
<dbReference type="EMBL" id="JADBEM010000001">
    <property type="protein sequence ID" value="MBE1604213.1"/>
    <property type="molecule type" value="Genomic_DNA"/>
</dbReference>
<reference evidence="4" key="1">
    <citation type="submission" date="2020-10" db="EMBL/GenBank/DDBJ databases">
        <title>Sequencing the genomes of 1000 actinobacteria strains.</title>
        <authorList>
            <person name="Klenk H.-P."/>
        </authorList>
    </citation>
    <scope>NUCLEOTIDE SEQUENCE</scope>
    <source>
        <strain evidence="4">DSM 45354</strain>
    </source>
</reference>
<evidence type="ECO:0000256" key="2">
    <source>
        <dbReference type="ARBA" id="ARBA00022729"/>
    </source>
</evidence>
<comment type="similarity">
    <text evidence="1">Belongs to the phosphate/phosphite/phosphonate binding protein family.</text>
</comment>
<dbReference type="GO" id="GO:0043190">
    <property type="term" value="C:ATP-binding cassette (ABC) transporter complex"/>
    <property type="evidence" value="ECO:0007669"/>
    <property type="project" value="InterPro"/>
</dbReference>
<dbReference type="RefSeq" id="WP_192748809.1">
    <property type="nucleotide sequence ID" value="NZ_BAABJL010000226.1"/>
</dbReference>
<keyword evidence="2 3" id="KW-0732">Signal</keyword>
<protein>
    <submittedName>
        <fullName evidence="4">Phosphonate transport system substrate-binding protein</fullName>
    </submittedName>
</protein>
<feature type="signal peptide" evidence="3">
    <location>
        <begin position="1"/>
        <end position="25"/>
    </location>
</feature>
<feature type="chain" id="PRO_5037174862" evidence="3">
    <location>
        <begin position="26"/>
        <end position="305"/>
    </location>
</feature>
<dbReference type="CDD" id="cd01071">
    <property type="entry name" value="PBP2_PhnD_like"/>
    <property type="match status" value="1"/>
</dbReference>
<dbReference type="GO" id="GO:0055085">
    <property type="term" value="P:transmembrane transport"/>
    <property type="evidence" value="ECO:0007669"/>
    <property type="project" value="InterPro"/>
</dbReference>
<dbReference type="NCBIfam" id="TIGR01098">
    <property type="entry name" value="3A0109s03R"/>
    <property type="match status" value="1"/>
</dbReference>
<comment type="caution">
    <text evidence="4">The sequence shown here is derived from an EMBL/GenBank/DDBJ whole genome shotgun (WGS) entry which is preliminary data.</text>
</comment>
<accession>A0A927MSU6</accession>
<dbReference type="Gene3D" id="3.40.190.10">
    <property type="entry name" value="Periplasmic binding protein-like II"/>
    <property type="match status" value="2"/>
</dbReference>
<dbReference type="Proteomes" id="UP000638648">
    <property type="component" value="Unassembled WGS sequence"/>
</dbReference>
<gene>
    <name evidence="4" type="ORF">HEB94_001061</name>
</gene>
<dbReference type="PANTHER" id="PTHR35841">
    <property type="entry name" value="PHOSPHONATES-BINDING PERIPLASMIC PROTEIN"/>
    <property type="match status" value="1"/>
</dbReference>
<dbReference type="AlphaFoldDB" id="A0A927MSU6"/>
<dbReference type="SUPFAM" id="SSF53850">
    <property type="entry name" value="Periplasmic binding protein-like II"/>
    <property type="match status" value="1"/>
</dbReference>
<evidence type="ECO:0000313" key="5">
    <source>
        <dbReference type="Proteomes" id="UP000638648"/>
    </source>
</evidence>
<evidence type="ECO:0000256" key="1">
    <source>
        <dbReference type="ARBA" id="ARBA00007162"/>
    </source>
</evidence>
<keyword evidence="5" id="KW-1185">Reference proteome</keyword>
<dbReference type="Pfam" id="PF12974">
    <property type="entry name" value="Phosphonate-bd"/>
    <property type="match status" value="1"/>
</dbReference>